<dbReference type="EMBL" id="BAABLW010000007">
    <property type="protein sequence ID" value="GAA4918351.1"/>
    <property type="molecule type" value="Genomic_DNA"/>
</dbReference>
<dbReference type="InterPro" id="IPR013595">
    <property type="entry name" value="Pept_S33_TAP-like_C"/>
</dbReference>
<protein>
    <recommendedName>
        <fullName evidence="1">Peptidase S33 tripeptidyl aminopeptidase-like C-terminal domain-containing protein</fullName>
    </recommendedName>
</protein>
<dbReference type="Proteomes" id="UP001500368">
    <property type="component" value="Unassembled WGS sequence"/>
</dbReference>
<organism evidence="2 3">
    <name type="scientific">Nesterenkonia rhizosphaerae</name>
    <dbReference type="NCBI Taxonomy" id="1348272"/>
    <lineage>
        <taxon>Bacteria</taxon>
        <taxon>Bacillati</taxon>
        <taxon>Actinomycetota</taxon>
        <taxon>Actinomycetes</taxon>
        <taxon>Micrococcales</taxon>
        <taxon>Micrococcaceae</taxon>
        <taxon>Nesterenkonia</taxon>
    </lineage>
</organism>
<feature type="domain" description="Peptidase S33 tripeptidyl aminopeptidase-like C-terminal" evidence="1">
    <location>
        <begin position="64"/>
        <end position="110"/>
    </location>
</feature>
<dbReference type="SUPFAM" id="SSF53474">
    <property type="entry name" value="alpha/beta-Hydrolases"/>
    <property type="match status" value="1"/>
</dbReference>
<accession>A0ABP9FVN6</accession>
<dbReference type="Pfam" id="PF08386">
    <property type="entry name" value="Abhydrolase_4"/>
    <property type="match status" value="1"/>
</dbReference>
<dbReference type="InterPro" id="IPR029058">
    <property type="entry name" value="AB_hydrolase_fold"/>
</dbReference>
<evidence type="ECO:0000313" key="3">
    <source>
        <dbReference type="Proteomes" id="UP001500368"/>
    </source>
</evidence>
<reference evidence="3" key="1">
    <citation type="journal article" date="2019" name="Int. J. Syst. Evol. Microbiol.">
        <title>The Global Catalogue of Microorganisms (GCM) 10K type strain sequencing project: providing services to taxonomists for standard genome sequencing and annotation.</title>
        <authorList>
            <consortium name="The Broad Institute Genomics Platform"/>
            <consortium name="The Broad Institute Genome Sequencing Center for Infectious Disease"/>
            <person name="Wu L."/>
            <person name="Ma J."/>
        </authorList>
    </citation>
    <scope>NUCLEOTIDE SEQUENCE [LARGE SCALE GENOMIC DNA]</scope>
    <source>
        <strain evidence="3">JCM 19129</strain>
    </source>
</reference>
<name>A0ABP9FVN6_9MICC</name>
<proteinExistence type="predicted"/>
<dbReference type="Gene3D" id="3.40.50.1820">
    <property type="entry name" value="alpha/beta hydrolase"/>
    <property type="match status" value="1"/>
</dbReference>
<keyword evidence="3" id="KW-1185">Reference proteome</keyword>
<comment type="caution">
    <text evidence="2">The sequence shown here is derived from an EMBL/GenBank/DDBJ whole genome shotgun (WGS) entry which is preliminary data.</text>
</comment>
<gene>
    <name evidence="2" type="ORF">GCM10025790_12430</name>
</gene>
<evidence type="ECO:0000259" key="1">
    <source>
        <dbReference type="Pfam" id="PF08386"/>
    </source>
</evidence>
<sequence length="127" mass="13953">MGGTMAALAAAEHERGELAGLTVVSAPSDLITFYRDTAYEGVRRYLDATLQTSQWRDSSPLTHAKYLVHPILIVTGTQDLMTPPEQGRQLAQAVPTSRLLELHGMGHHPSSQDWKRILTESAQLFGL</sequence>
<evidence type="ECO:0000313" key="2">
    <source>
        <dbReference type="EMBL" id="GAA4918351.1"/>
    </source>
</evidence>